<name>A0A426Z4E1_ENSVE</name>
<sequence length="114" mass="12473">MEKAAAVLGMDEGLGVDGGGPTPRPLVDPPKTDRQRTTATTPLYLAPPPPLPRLPASASLSIPVPRRRNRTVAAPPRYRSLEIDWKETERGSANLISHKKLLFWLCPSKPPSFQ</sequence>
<organism evidence="2 3">
    <name type="scientific">Ensete ventricosum</name>
    <name type="common">Abyssinian banana</name>
    <name type="synonym">Musa ensete</name>
    <dbReference type="NCBI Taxonomy" id="4639"/>
    <lineage>
        <taxon>Eukaryota</taxon>
        <taxon>Viridiplantae</taxon>
        <taxon>Streptophyta</taxon>
        <taxon>Embryophyta</taxon>
        <taxon>Tracheophyta</taxon>
        <taxon>Spermatophyta</taxon>
        <taxon>Magnoliopsida</taxon>
        <taxon>Liliopsida</taxon>
        <taxon>Zingiberales</taxon>
        <taxon>Musaceae</taxon>
        <taxon>Ensete</taxon>
    </lineage>
</organism>
<dbReference type="Proteomes" id="UP000287651">
    <property type="component" value="Unassembled WGS sequence"/>
</dbReference>
<gene>
    <name evidence="2" type="ORF">B296_00008003</name>
</gene>
<evidence type="ECO:0000313" key="2">
    <source>
        <dbReference type="EMBL" id="RRT58842.1"/>
    </source>
</evidence>
<comment type="caution">
    <text evidence="2">The sequence shown here is derived from an EMBL/GenBank/DDBJ whole genome shotgun (WGS) entry which is preliminary data.</text>
</comment>
<reference evidence="2 3" key="1">
    <citation type="journal article" date="2014" name="Agronomy (Basel)">
        <title>A Draft Genome Sequence for Ensete ventricosum, the Drought-Tolerant Tree Against Hunger.</title>
        <authorList>
            <person name="Harrison J."/>
            <person name="Moore K.A."/>
            <person name="Paszkiewicz K."/>
            <person name="Jones T."/>
            <person name="Grant M."/>
            <person name="Ambacheew D."/>
            <person name="Muzemil S."/>
            <person name="Studholme D.J."/>
        </authorList>
    </citation>
    <scope>NUCLEOTIDE SEQUENCE [LARGE SCALE GENOMIC DNA]</scope>
</reference>
<dbReference type="EMBL" id="AMZH03008482">
    <property type="protein sequence ID" value="RRT58842.1"/>
    <property type="molecule type" value="Genomic_DNA"/>
</dbReference>
<feature type="region of interest" description="Disordered" evidence="1">
    <location>
        <begin position="1"/>
        <end position="62"/>
    </location>
</feature>
<proteinExistence type="predicted"/>
<evidence type="ECO:0000256" key="1">
    <source>
        <dbReference type="SAM" id="MobiDB-lite"/>
    </source>
</evidence>
<dbReference type="AlphaFoldDB" id="A0A426Z4E1"/>
<accession>A0A426Z4E1</accession>
<evidence type="ECO:0000313" key="3">
    <source>
        <dbReference type="Proteomes" id="UP000287651"/>
    </source>
</evidence>
<protein>
    <submittedName>
        <fullName evidence="2">Uncharacterized protein</fullName>
    </submittedName>
</protein>